<dbReference type="InterPro" id="IPR035948">
    <property type="entry name" value="YwqG-like_sf"/>
</dbReference>
<dbReference type="SUPFAM" id="SSF103032">
    <property type="entry name" value="Hypothetical protein YwqG"/>
    <property type="match status" value="1"/>
</dbReference>
<reference evidence="1 2" key="1">
    <citation type="submission" date="2018-06" db="EMBL/GenBank/DDBJ databases">
        <authorList>
            <consortium name="Pathogen Informatics"/>
            <person name="Doyle S."/>
        </authorList>
    </citation>
    <scope>NUCLEOTIDE SEQUENCE [LARGE SCALE GENOMIC DNA]</scope>
    <source>
        <strain evidence="1 2">NCTC11179</strain>
    </source>
</reference>
<evidence type="ECO:0000313" key="2">
    <source>
        <dbReference type="Proteomes" id="UP000255024"/>
    </source>
</evidence>
<dbReference type="Proteomes" id="UP000255024">
    <property type="component" value="Unassembled WGS sequence"/>
</dbReference>
<dbReference type="EMBL" id="UGQL01000002">
    <property type="protein sequence ID" value="STZ69948.1"/>
    <property type="molecule type" value="Genomic_DNA"/>
</dbReference>
<keyword evidence="2" id="KW-1185">Reference proteome</keyword>
<organism evidence="1 2">
    <name type="scientific">Myroides odoratus</name>
    <name type="common">Flavobacterium odoratum</name>
    <dbReference type="NCBI Taxonomy" id="256"/>
    <lineage>
        <taxon>Bacteria</taxon>
        <taxon>Pseudomonadati</taxon>
        <taxon>Bacteroidota</taxon>
        <taxon>Flavobacteriia</taxon>
        <taxon>Flavobacteriales</taxon>
        <taxon>Flavobacteriaceae</taxon>
        <taxon>Myroides</taxon>
    </lineage>
</organism>
<dbReference type="Gene3D" id="2.30.320.10">
    <property type="entry name" value="YwqG-like"/>
    <property type="match status" value="1"/>
</dbReference>
<protein>
    <submittedName>
        <fullName evidence="1">Domain of uncharacterized function (DUF1963)</fullName>
    </submittedName>
</protein>
<name>A0A378U3X4_MYROD</name>
<accession>A0A378U3X4</accession>
<dbReference type="Pfam" id="PF09234">
    <property type="entry name" value="DUF1963"/>
    <property type="match status" value="1"/>
</dbReference>
<gene>
    <name evidence="1" type="ORF">NCTC11179_03473</name>
</gene>
<evidence type="ECO:0000313" key="1">
    <source>
        <dbReference type="EMBL" id="STZ69948.1"/>
    </source>
</evidence>
<proteinExistence type="predicted"/>
<dbReference type="AlphaFoldDB" id="A0A378U3X4"/>
<sequence length="238" mass="27851">MYDKTFDIIRFEAAKQQYFPVFLGRQNWMKERDVPHTEITIPLGHSRYGGPVIDLPPGIDHPEGLRFAGQLDLTQFAPYDKTGLLPKTGQLLFFVNIMTEEGKVIYADIPNETLIRTIVEHEDNFFYGVLIDRIYTDTDQWSDRYYLPEEDYEEDDADEDGYYWDYFGGTLRSKIFGLFTHCQLGKEEIEEVMESDKIVLFQVGENEFNDDGVFSVLIPKADLQQLNFDHCEFYWAQS</sequence>
<dbReference type="InterPro" id="IPR015315">
    <property type="entry name" value="DUF1963"/>
</dbReference>
<dbReference type="RefSeq" id="WP_115092550.1">
    <property type="nucleotide sequence ID" value="NZ_CP068107.1"/>
</dbReference>